<dbReference type="OrthoDB" id="248747at2759"/>
<comment type="caution">
    <text evidence="12">The sequence shown here is derived from an EMBL/GenBank/DDBJ whole genome shotgun (WGS) entry which is preliminary data.</text>
</comment>
<gene>
    <name evidence="12" type="ORF">EZS28_014125</name>
</gene>
<dbReference type="GO" id="GO:0016020">
    <property type="term" value="C:membrane"/>
    <property type="evidence" value="ECO:0007669"/>
    <property type="project" value="InterPro"/>
</dbReference>
<feature type="transmembrane region" description="Helical" evidence="9">
    <location>
        <begin position="176"/>
        <end position="203"/>
    </location>
</feature>
<dbReference type="AlphaFoldDB" id="A0A5J4W680"/>
<accession>A0A5J4W680</accession>
<keyword evidence="2" id="KW-0813">Transport</keyword>
<keyword evidence="5 9" id="KW-1133">Transmembrane helix</keyword>
<keyword evidence="8" id="KW-0175">Coiled coil</keyword>
<reference evidence="12 13" key="1">
    <citation type="submission" date="2019-03" db="EMBL/GenBank/DDBJ databases">
        <title>Single cell metagenomics reveals metabolic interactions within the superorganism composed of flagellate Streblomastix strix and complex community of Bacteroidetes bacteria on its surface.</title>
        <authorList>
            <person name="Treitli S.C."/>
            <person name="Kolisko M."/>
            <person name="Husnik F."/>
            <person name="Keeling P."/>
            <person name="Hampl V."/>
        </authorList>
    </citation>
    <scope>NUCLEOTIDE SEQUENCE [LARGE SCALE GENOMIC DNA]</scope>
    <source>
        <strain evidence="12">ST1C</strain>
    </source>
</reference>
<dbReference type="Proteomes" id="UP000324800">
    <property type="component" value="Unassembled WGS sequence"/>
</dbReference>
<evidence type="ECO:0000256" key="9">
    <source>
        <dbReference type="SAM" id="Phobius"/>
    </source>
</evidence>
<dbReference type="PROSITE" id="PS00417">
    <property type="entry name" value="SYNAPTOBREVIN"/>
    <property type="match status" value="1"/>
</dbReference>
<dbReference type="InterPro" id="IPR001388">
    <property type="entry name" value="Synaptobrevin-like"/>
</dbReference>
<dbReference type="GO" id="GO:0015031">
    <property type="term" value="P:protein transport"/>
    <property type="evidence" value="ECO:0007669"/>
    <property type="project" value="UniProtKB-KW"/>
</dbReference>
<dbReference type="GO" id="GO:0012505">
    <property type="term" value="C:endomembrane system"/>
    <property type="evidence" value="ECO:0007669"/>
    <property type="project" value="UniProtKB-SubCell"/>
</dbReference>
<dbReference type="PROSITE" id="PS50892">
    <property type="entry name" value="V_SNARE"/>
    <property type="match status" value="1"/>
</dbReference>
<evidence type="ECO:0000256" key="1">
    <source>
        <dbReference type="ARBA" id="ARBA00008025"/>
    </source>
</evidence>
<keyword evidence="4" id="KW-0653">Protein transport</keyword>
<dbReference type="InterPro" id="IPR042855">
    <property type="entry name" value="V_SNARE_CC"/>
</dbReference>
<sequence>MAQGIVYTCVARGASVLAEAATVEGNFQTIARKILIKISHVEGRMSYQYDFNVGQMTYLCVAEQNFDRRTVFAYLADVQKRYESENGSGSYQTGNFGSQLILLMKQYSSQSTDRIARAQSDVNELKGVVEENIGKILERGERIDLLVGKTEELQQSSIAFRKKSTSLKKAMWWKNVYLWLAIIVVILVVIFFVVVLVCGGFSFSKCKSKKMNLASFIKQEE</sequence>
<dbReference type="PANTHER" id="PTHR21136:SF168">
    <property type="entry name" value="VESICLE-ASSOCIATED MEMBRANE PROTEIN 9"/>
    <property type="match status" value="1"/>
</dbReference>
<name>A0A5J4W680_9EUKA</name>
<feature type="domain" description="V-SNARE coiled-coil homology" evidence="11">
    <location>
        <begin position="114"/>
        <end position="174"/>
    </location>
</feature>
<dbReference type="Gene3D" id="3.30.450.50">
    <property type="entry name" value="Longin domain"/>
    <property type="match status" value="1"/>
</dbReference>
<dbReference type="PANTHER" id="PTHR21136">
    <property type="entry name" value="SNARE PROTEINS"/>
    <property type="match status" value="1"/>
</dbReference>
<dbReference type="PRINTS" id="PR00219">
    <property type="entry name" value="SYNAPTOBREVN"/>
</dbReference>
<comment type="similarity">
    <text evidence="1">Belongs to the synaptobrevin family.</text>
</comment>
<evidence type="ECO:0000256" key="8">
    <source>
        <dbReference type="PROSITE-ProRule" id="PRU00290"/>
    </source>
</evidence>
<comment type="subcellular location">
    <subcellularLocation>
        <location evidence="7">Endomembrane system</location>
        <topology evidence="7">Single-pass type IV membrane protein</topology>
    </subcellularLocation>
</comment>
<dbReference type="Gene3D" id="1.20.5.110">
    <property type="match status" value="1"/>
</dbReference>
<keyword evidence="3 9" id="KW-0812">Transmembrane</keyword>
<dbReference type="InterPro" id="IPR010908">
    <property type="entry name" value="Longin_dom"/>
</dbReference>
<dbReference type="GO" id="GO:0016192">
    <property type="term" value="P:vesicle-mediated transport"/>
    <property type="evidence" value="ECO:0007669"/>
    <property type="project" value="InterPro"/>
</dbReference>
<evidence type="ECO:0000256" key="7">
    <source>
        <dbReference type="ARBA" id="ARBA00046280"/>
    </source>
</evidence>
<evidence type="ECO:0000259" key="10">
    <source>
        <dbReference type="PROSITE" id="PS50859"/>
    </source>
</evidence>
<evidence type="ECO:0000256" key="6">
    <source>
        <dbReference type="ARBA" id="ARBA00023136"/>
    </source>
</evidence>
<dbReference type="EMBL" id="SNRW01003248">
    <property type="protein sequence ID" value="KAA6390348.1"/>
    <property type="molecule type" value="Genomic_DNA"/>
</dbReference>
<evidence type="ECO:0000256" key="2">
    <source>
        <dbReference type="ARBA" id="ARBA00022448"/>
    </source>
</evidence>
<dbReference type="SUPFAM" id="SSF64356">
    <property type="entry name" value="SNARE-like"/>
    <property type="match status" value="1"/>
</dbReference>
<dbReference type="Pfam" id="PF00957">
    <property type="entry name" value="Synaptobrevin"/>
    <property type="match status" value="1"/>
</dbReference>
<evidence type="ECO:0000313" key="13">
    <source>
        <dbReference type="Proteomes" id="UP000324800"/>
    </source>
</evidence>
<dbReference type="SMART" id="SM01270">
    <property type="entry name" value="Longin"/>
    <property type="match status" value="1"/>
</dbReference>
<feature type="domain" description="Longin" evidence="10">
    <location>
        <begin position="9"/>
        <end position="93"/>
    </location>
</feature>
<dbReference type="PROSITE" id="PS50859">
    <property type="entry name" value="LONGIN"/>
    <property type="match status" value="1"/>
</dbReference>
<evidence type="ECO:0000313" key="12">
    <source>
        <dbReference type="EMBL" id="KAA6390348.1"/>
    </source>
</evidence>
<evidence type="ECO:0000256" key="3">
    <source>
        <dbReference type="ARBA" id="ARBA00022692"/>
    </source>
</evidence>
<dbReference type="CDD" id="cd14824">
    <property type="entry name" value="Longin"/>
    <property type="match status" value="1"/>
</dbReference>
<dbReference type="FunFam" id="1.20.5.110:FF:000004">
    <property type="entry name" value="Vesicle-associated membrane protein 7"/>
    <property type="match status" value="1"/>
</dbReference>
<dbReference type="InterPro" id="IPR051097">
    <property type="entry name" value="Synaptobrevin-like_transport"/>
</dbReference>
<dbReference type="Pfam" id="PF13774">
    <property type="entry name" value="Longin"/>
    <property type="match status" value="1"/>
</dbReference>
<proteinExistence type="inferred from homology"/>
<protein>
    <submittedName>
        <fullName evidence="12">Putative Vesicle-associated membrane protein</fullName>
    </submittedName>
</protein>
<dbReference type="SUPFAM" id="SSF58038">
    <property type="entry name" value="SNARE fusion complex"/>
    <property type="match status" value="1"/>
</dbReference>
<evidence type="ECO:0000256" key="4">
    <source>
        <dbReference type="ARBA" id="ARBA00022927"/>
    </source>
</evidence>
<evidence type="ECO:0000256" key="5">
    <source>
        <dbReference type="ARBA" id="ARBA00022989"/>
    </source>
</evidence>
<keyword evidence="6 9" id="KW-0472">Membrane</keyword>
<evidence type="ECO:0000259" key="11">
    <source>
        <dbReference type="PROSITE" id="PS50892"/>
    </source>
</evidence>
<dbReference type="GO" id="GO:0005737">
    <property type="term" value="C:cytoplasm"/>
    <property type="evidence" value="ECO:0007669"/>
    <property type="project" value="UniProtKB-ARBA"/>
</dbReference>
<dbReference type="InterPro" id="IPR011012">
    <property type="entry name" value="Longin-like_dom_sf"/>
</dbReference>
<organism evidence="12 13">
    <name type="scientific">Streblomastix strix</name>
    <dbReference type="NCBI Taxonomy" id="222440"/>
    <lineage>
        <taxon>Eukaryota</taxon>
        <taxon>Metamonada</taxon>
        <taxon>Preaxostyla</taxon>
        <taxon>Oxymonadida</taxon>
        <taxon>Streblomastigidae</taxon>
        <taxon>Streblomastix</taxon>
    </lineage>
</organism>